<evidence type="ECO:0000313" key="2">
    <source>
        <dbReference type="Proteomes" id="UP001500063"/>
    </source>
</evidence>
<proteinExistence type="predicted"/>
<dbReference type="RefSeq" id="WP_116214405.1">
    <property type="nucleotide sequence ID" value="NZ_BAAABW010000010.1"/>
</dbReference>
<dbReference type="EMBL" id="BAAABW010000010">
    <property type="protein sequence ID" value="GAA0343066.1"/>
    <property type="molecule type" value="Genomic_DNA"/>
</dbReference>
<dbReference type="Proteomes" id="UP001500063">
    <property type="component" value="Unassembled WGS sequence"/>
</dbReference>
<organism evidence="1 2">
    <name type="scientific">Streptomyces blastmyceticus</name>
    <dbReference type="NCBI Taxonomy" id="68180"/>
    <lineage>
        <taxon>Bacteria</taxon>
        <taxon>Bacillati</taxon>
        <taxon>Actinomycetota</taxon>
        <taxon>Actinomycetes</taxon>
        <taxon>Kitasatosporales</taxon>
        <taxon>Streptomycetaceae</taxon>
        <taxon>Streptomyces</taxon>
    </lineage>
</organism>
<keyword evidence="2" id="KW-1185">Reference proteome</keyword>
<protein>
    <submittedName>
        <fullName evidence="1">Uncharacterized protein</fullName>
    </submittedName>
</protein>
<reference evidence="1 2" key="1">
    <citation type="journal article" date="2019" name="Int. J. Syst. Evol. Microbiol.">
        <title>The Global Catalogue of Microorganisms (GCM) 10K type strain sequencing project: providing services to taxonomists for standard genome sequencing and annotation.</title>
        <authorList>
            <consortium name="The Broad Institute Genomics Platform"/>
            <consortium name="The Broad Institute Genome Sequencing Center for Infectious Disease"/>
            <person name="Wu L."/>
            <person name="Ma J."/>
        </authorList>
    </citation>
    <scope>NUCLEOTIDE SEQUENCE [LARGE SCALE GENOMIC DNA]</scope>
    <source>
        <strain evidence="1 2">JCM 4565</strain>
    </source>
</reference>
<accession>A0ABN0WNY2</accession>
<name>A0ABN0WNY2_9ACTN</name>
<comment type="caution">
    <text evidence="1">The sequence shown here is derived from an EMBL/GenBank/DDBJ whole genome shotgun (WGS) entry which is preliminary data.</text>
</comment>
<sequence length="89" mass="9360">MGTAVTFGELARLSGEELPPRLVLSRVMSAGSDQPVYPAMVKSDHGTTVAYACQYRQHAGNPPLLVFLGLASRDPGYTATCVPAAISSH</sequence>
<evidence type="ECO:0000313" key="1">
    <source>
        <dbReference type="EMBL" id="GAA0343066.1"/>
    </source>
</evidence>
<gene>
    <name evidence="1" type="ORF">GCM10010319_18940</name>
</gene>